<comment type="subcellular location">
    <subcellularLocation>
        <location evidence="1">Membrane</location>
    </subcellularLocation>
    <subcellularLocation>
        <location evidence="9">Mitochondrion outer membrane</location>
        <topology evidence="9">Peripheral membrane protein</topology>
        <orientation evidence="9">Cytoplasmic side</orientation>
    </subcellularLocation>
    <subcellularLocation>
        <location evidence="9">Endoplasmic reticulum membrane</location>
        <topology evidence="9">Peripheral membrane protein</topology>
        <orientation evidence="9">Cytoplasmic side</orientation>
    </subcellularLocation>
    <text evidence="9">The ERMES/MDM complex localizes to a few discrete foci (around 10 per single cell), that represent mitochondria-endoplasmic reticulum junctions. These foci are often found next to mtDNA nucleoids.</text>
</comment>
<keyword evidence="5" id="KW-0445">Lipid transport</keyword>
<dbReference type="InterPro" id="IPR031468">
    <property type="entry name" value="SMP_LBD"/>
</dbReference>
<dbReference type="Proteomes" id="UP001527925">
    <property type="component" value="Unassembled WGS sequence"/>
</dbReference>
<keyword evidence="3 9" id="KW-1000">Mitochondrion outer membrane</keyword>
<protein>
    <recommendedName>
        <fullName evidence="9">Mitochondrial distribution and morphology protein 12</fullName>
    </recommendedName>
    <alternativeName>
        <fullName evidence="9">Mitochondrial inheritance component MDM12</fullName>
    </alternativeName>
</protein>
<evidence type="ECO:0000256" key="7">
    <source>
        <dbReference type="ARBA" id="ARBA00023128"/>
    </source>
</evidence>
<keyword evidence="12" id="KW-1185">Reference proteome</keyword>
<dbReference type="InterPro" id="IPR027532">
    <property type="entry name" value="Mdm12"/>
</dbReference>
<dbReference type="PANTHER" id="PTHR28204">
    <property type="entry name" value="MITOCHONDRIAL DISTRIBUTION AND MORPHOLOGY PROTEIN 12"/>
    <property type="match status" value="1"/>
</dbReference>
<feature type="domain" description="SMP-LTD" evidence="10">
    <location>
        <begin position="1"/>
        <end position="303"/>
    </location>
</feature>
<evidence type="ECO:0000313" key="12">
    <source>
        <dbReference type="Proteomes" id="UP001527925"/>
    </source>
</evidence>
<reference evidence="11 12" key="1">
    <citation type="submission" date="2023-09" db="EMBL/GenBank/DDBJ databases">
        <title>Pangenome analysis of Batrachochytrium dendrobatidis and related Chytrids.</title>
        <authorList>
            <person name="Yacoub M.N."/>
            <person name="Stajich J.E."/>
            <person name="James T.Y."/>
        </authorList>
    </citation>
    <scope>NUCLEOTIDE SEQUENCE [LARGE SCALE GENOMIC DNA]</scope>
    <source>
        <strain evidence="11 12">JEL0888</strain>
    </source>
</reference>
<comment type="similarity">
    <text evidence="9">Belongs to the MDM12 family.</text>
</comment>
<sequence>MSLIINWELLKDGVEAERLKQMVNERFREVERPSFLGNVVVAELDFGDIPPEISIEDICDPMPEFYVHDDTDYASENDSRAQTVVAQPPPHLQPAYGHPSPYAPAGMGGMGGVGMGVGVGVGYAGARMRGAISNERLSAGGSGSGAIAGVAGVAGPRSRDSPSSVLDLADEAVLQVPRQDTDAQLELAVRYHGNMRLSISTELIVNQPTPAFMVLPLALTVTGFWFEGTAVIAYLGSMINFCFKEPPNGEDVLRDMTIESEIGDKNKQVLKNVGKIEKFIVQQLKKFFNDFVVFPNYHSLYLVQDGEDDDGVSSGIE</sequence>
<evidence type="ECO:0000256" key="5">
    <source>
        <dbReference type="ARBA" id="ARBA00023055"/>
    </source>
</evidence>
<evidence type="ECO:0000259" key="10">
    <source>
        <dbReference type="PROSITE" id="PS51847"/>
    </source>
</evidence>
<keyword evidence="2" id="KW-0813">Transport</keyword>
<keyword evidence="4 9" id="KW-0256">Endoplasmic reticulum</keyword>
<comment type="caution">
    <text evidence="11">The sequence shown here is derived from an EMBL/GenBank/DDBJ whole genome shotgun (WGS) entry which is preliminary data.</text>
</comment>
<dbReference type="CDD" id="cd21672">
    <property type="entry name" value="SMP_Mdm12"/>
    <property type="match status" value="1"/>
</dbReference>
<evidence type="ECO:0000256" key="1">
    <source>
        <dbReference type="ARBA" id="ARBA00004370"/>
    </source>
</evidence>
<evidence type="ECO:0000256" key="2">
    <source>
        <dbReference type="ARBA" id="ARBA00022448"/>
    </source>
</evidence>
<keyword evidence="6" id="KW-0446">Lipid-binding</keyword>
<evidence type="ECO:0000256" key="3">
    <source>
        <dbReference type="ARBA" id="ARBA00022787"/>
    </source>
</evidence>
<dbReference type="PANTHER" id="PTHR28204:SF1">
    <property type="entry name" value="MITOCHONDRIAL DISTRIBUTION AND MORPHOLOGY PROTEIN 12"/>
    <property type="match status" value="1"/>
</dbReference>
<evidence type="ECO:0000256" key="9">
    <source>
        <dbReference type="HAMAP-Rule" id="MF_03104"/>
    </source>
</evidence>
<evidence type="ECO:0000256" key="6">
    <source>
        <dbReference type="ARBA" id="ARBA00023121"/>
    </source>
</evidence>
<dbReference type="EMBL" id="JADGIZ020000046">
    <property type="protein sequence ID" value="KAL2913430.1"/>
    <property type="molecule type" value="Genomic_DNA"/>
</dbReference>
<gene>
    <name evidence="11" type="primary">MDM12_2</name>
    <name evidence="9" type="synonym">MDM12</name>
    <name evidence="11" type="ORF">HK105_207042</name>
</gene>
<comment type="function">
    <text evidence="9">Component of the ERMES/MDM complex, which serves as a molecular tether to connect the endoplasmic reticulum (ER) and mitochondria. Components of this complex are involved in the control of mitochondrial shape and protein biogenesis, and function in nonvesicular lipid trafficking between the ER and mitochondria. MDM12 is required for the interaction of the ER-resident membrane protein MMM1 and the outer mitochondrial membrane-resident beta-barrel protein MDM10. The MDM12-MMM1 subcomplex functions in the major beta-barrel assembly pathway that is responsible for biogenesis of all mitochondrial outer membrane beta-barrel proteins, and acts in a late step after the SAM complex. The MDM10-MDM12-MMM1 subcomplex further acts in the TOM40-specific pathway after the action of the MDM12-MMM1 complex. Essential for establishing and maintaining the structure of mitochondria and maintenance of mtDNA nucleoids.</text>
</comment>
<comment type="subunit">
    <text evidence="9">Component of the ER-mitochondria encounter structure (ERMES) or MDM complex, composed of MMM1, MDM10, MDM12 and MDM34. A MMM1 homodimer associates with one molecule of MDM12 on each side in a pairwise head-to-tail manner, and the SMP-LTD domains of MMM1 and MDM12 generate a continuous hydrophobic tunnel for phospholipid trafficking.</text>
</comment>
<keyword evidence="8 9" id="KW-0472">Membrane</keyword>
<dbReference type="PROSITE" id="PS51847">
    <property type="entry name" value="SMP"/>
    <property type="match status" value="1"/>
</dbReference>
<accession>A0ABR4N1P4</accession>
<evidence type="ECO:0000256" key="4">
    <source>
        <dbReference type="ARBA" id="ARBA00022824"/>
    </source>
</evidence>
<proteinExistence type="inferred from homology"/>
<keyword evidence="7 9" id="KW-0496">Mitochondrion</keyword>
<dbReference type="HAMAP" id="MF_03104">
    <property type="entry name" value="Mdm12"/>
    <property type="match status" value="1"/>
</dbReference>
<dbReference type="Pfam" id="PF26544">
    <property type="entry name" value="Mdm12"/>
    <property type="match status" value="3"/>
</dbReference>
<name>A0ABR4N1P4_9FUNG</name>
<organism evidence="11 12">
    <name type="scientific">Polyrhizophydium stewartii</name>
    <dbReference type="NCBI Taxonomy" id="2732419"/>
    <lineage>
        <taxon>Eukaryota</taxon>
        <taxon>Fungi</taxon>
        <taxon>Fungi incertae sedis</taxon>
        <taxon>Chytridiomycota</taxon>
        <taxon>Chytridiomycota incertae sedis</taxon>
        <taxon>Chytridiomycetes</taxon>
        <taxon>Rhizophydiales</taxon>
        <taxon>Rhizophydiales incertae sedis</taxon>
        <taxon>Polyrhizophydium</taxon>
    </lineage>
</organism>
<evidence type="ECO:0000256" key="8">
    <source>
        <dbReference type="ARBA" id="ARBA00023136"/>
    </source>
</evidence>
<evidence type="ECO:0000313" key="11">
    <source>
        <dbReference type="EMBL" id="KAL2913430.1"/>
    </source>
</evidence>